<feature type="region of interest" description="Disordered" evidence="1">
    <location>
        <begin position="1"/>
        <end position="132"/>
    </location>
</feature>
<protein>
    <submittedName>
        <fullName evidence="3">Uncharacterized protein</fullName>
    </submittedName>
</protein>
<keyword evidence="2" id="KW-1133">Transmembrane helix</keyword>
<evidence type="ECO:0000313" key="3">
    <source>
        <dbReference type="EMBL" id="GGO67053.1"/>
    </source>
</evidence>
<feature type="compositionally biased region" description="Basic and acidic residues" evidence="1">
    <location>
        <begin position="18"/>
        <end position="27"/>
    </location>
</feature>
<gene>
    <name evidence="3" type="ORF">GCM10010910_27970</name>
</gene>
<dbReference type="Proteomes" id="UP000638043">
    <property type="component" value="Unassembled WGS sequence"/>
</dbReference>
<dbReference type="EMBL" id="BMMQ01000011">
    <property type="protein sequence ID" value="GGO67053.1"/>
    <property type="molecule type" value="Genomic_DNA"/>
</dbReference>
<accession>A0ABQ2N3G0</accession>
<evidence type="ECO:0000313" key="4">
    <source>
        <dbReference type="Proteomes" id="UP000638043"/>
    </source>
</evidence>
<keyword evidence="4" id="KW-1185">Reference proteome</keyword>
<keyword evidence="2" id="KW-0472">Membrane</keyword>
<name>A0ABQ2N3G0_9MICO</name>
<feature type="compositionally biased region" description="Low complexity" evidence="1">
    <location>
        <begin position="94"/>
        <end position="104"/>
    </location>
</feature>
<proteinExistence type="predicted"/>
<sequence length="611" mass="64917">MVFSSQLLELGENMSDSPRPDDHDPRESGSVPPPPPPPADPAQAAPAVPERPPLPPAAPGGSAGPGVVPPEPVTEVIPPVPGLGSAGAPGGYPAPGSAPAGSPAPAAPAPQPERAAKKAKAQKPPREGGRRRGIRWLIGGGVTVVVLAILGVGGWFAYSWLNDTRFSPEAAAEAYYAKLTSSDVDGALAMWDPADDDDPAIAATAGAFELARAGEAAIDLGDADTYGHRSTIEAEYTVGGLEYRQEISMRYSEREWLIFPRWEVDEIASSYTADALVSEYLQHLTDGRASAAIDMLPQEPEGNQVLVNDEIYQAAQLRPESYEIQGTEVDGTLARVTASYTMGGDRYADIAFTLEAEDEPDDEYGVWSLTEAPLDYVLLWNVAAVETVNGVAVDLSSAGCEVCSADDLISTVNGVGGATAVLPGSYAFAAPESTDAITYGDDQVLTVGHERVSVEPAPYGAEWVESAYGYTDEFVAGLLQGVVSFDARLSEEATAQAVDAVRKQIELCMQSDQFQPKNCPNTLEYRDPGFYAVSDIVRSWAEEPTVEYDPASSSVVVSGGEMKVDYTWRFFEDDPWEADDETVASPFGYEPLRLPVTVADDGSVEVDLSQL</sequence>
<reference evidence="4" key="1">
    <citation type="journal article" date="2019" name="Int. J. Syst. Evol. Microbiol.">
        <title>The Global Catalogue of Microorganisms (GCM) 10K type strain sequencing project: providing services to taxonomists for standard genome sequencing and annotation.</title>
        <authorList>
            <consortium name="The Broad Institute Genomics Platform"/>
            <consortium name="The Broad Institute Genome Sequencing Center for Infectious Disease"/>
            <person name="Wu L."/>
            <person name="Ma J."/>
        </authorList>
    </citation>
    <scope>NUCLEOTIDE SEQUENCE [LARGE SCALE GENOMIC DNA]</scope>
    <source>
        <strain evidence="4">CGMCC 4.7181</strain>
    </source>
</reference>
<organism evidence="3 4">
    <name type="scientific">Microbacterium nanhaiense</name>
    <dbReference type="NCBI Taxonomy" id="1301026"/>
    <lineage>
        <taxon>Bacteria</taxon>
        <taxon>Bacillati</taxon>
        <taxon>Actinomycetota</taxon>
        <taxon>Actinomycetes</taxon>
        <taxon>Micrococcales</taxon>
        <taxon>Microbacteriaceae</taxon>
        <taxon>Microbacterium</taxon>
    </lineage>
</organism>
<comment type="caution">
    <text evidence="3">The sequence shown here is derived from an EMBL/GenBank/DDBJ whole genome shotgun (WGS) entry which is preliminary data.</text>
</comment>
<evidence type="ECO:0000256" key="2">
    <source>
        <dbReference type="SAM" id="Phobius"/>
    </source>
</evidence>
<feature type="compositionally biased region" description="Pro residues" evidence="1">
    <location>
        <begin position="31"/>
        <end position="40"/>
    </location>
</feature>
<keyword evidence="2" id="KW-0812">Transmembrane</keyword>
<feature type="transmembrane region" description="Helical" evidence="2">
    <location>
        <begin position="136"/>
        <end position="158"/>
    </location>
</feature>
<feature type="compositionally biased region" description="Pro residues" evidence="1">
    <location>
        <begin position="49"/>
        <end position="58"/>
    </location>
</feature>
<evidence type="ECO:0000256" key="1">
    <source>
        <dbReference type="SAM" id="MobiDB-lite"/>
    </source>
</evidence>